<dbReference type="Proteomes" id="UP000242755">
    <property type="component" value="Unassembled WGS sequence"/>
</dbReference>
<name>A0A2I1IGE4_9MICO</name>
<dbReference type="AlphaFoldDB" id="A0A2I1IGE4"/>
<dbReference type="EMBL" id="PKGO01000006">
    <property type="protein sequence ID" value="PKY70200.1"/>
    <property type="molecule type" value="Genomic_DNA"/>
</dbReference>
<sequence length="81" mass="8890">MIQHRLKLHIAKGIPEDTGVVATKIVPIRERLLRFFLGTRRQVTLVVPGDSVRQIDITETEDDLMALARAVGVTRSGGDAA</sequence>
<evidence type="ECO:0000313" key="1">
    <source>
        <dbReference type="EMBL" id="PKY70200.1"/>
    </source>
</evidence>
<reference evidence="1 2" key="1">
    <citation type="submission" date="2017-12" db="EMBL/GenBank/DDBJ databases">
        <title>Phylogenetic diversity of female urinary microbiome.</title>
        <authorList>
            <person name="Thomas-White K."/>
            <person name="Wolfe A.J."/>
        </authorList>
    </citation>
    <scope>NUCLEOTIDE SEQUENCE [LARGE SCALE GENOMIC DNA]</scope>
    <source>
        <strain evidence="1 2">UMB0426</strain>
    </source>
</reference>
<proteinExistence type="predicted"/>
<evidence type="ECO:0000313" key="2">
    <source>
        <dbReference type="Proteomes" id="UP000242755"/>
    </source>
</evidence>
<accession>A0A2I1IGE4</accession>
<gene>
    <name evidence="1" type="ORF">CYJ40_07060</name>
</gene>
<protein>
    <submittedName>
        <fullName evidence="1">Uncharacterized protein</fullName>
    </submittedName>
</protein>
<organism evidence="1 2">
    <name type="scientific">Brevibacterium ravenspurgense</name>
    <dbReference type="NCBI Taxonomy" id="479117"/>
    <lineage>
        <taxon>Bacteria</taxon>
        <taxon>Bacillati</taxon>
        <taxon>Actinomycetota</taxon>
        <taxon>Actinomycetes</taxon>
        <taxon>Micrococcales</taxon>
        <taxon>Brevibacteriaceae</taxon>
        <taxon>Brevibacterium</taxon>
    </lineage>
</organism>
<comment type="caution">
    <text evidence="1">The sequence shown here is derived from an EMBL/GenBank/DDBJ whole genome shotgun (WGS) entry which is preliminary data.</text>
</comment>